<evidence type="ECO:0000256" key="2">
    <source>
        <dbReference type="ARBA" id="ARBA00005745"/>
    </source>
</evidence>
<dbReference type="Proteomes" id="UP000265882">
    <property type="component" value="Unassembled WGS sequence"/>
</dbReference>
<evidence type="ECO:0000256" key="1">
    <source>
        <dbReference type="ARBA" id="ARBA00004429"/>
    </source>
</evidence>
<reference evidence="10" key="1">
    <citation type="journal article" date="2017" name="ISME J.">
        <title>Energy and carbon metabolisms in a deep terrestrial subsurface fluid microbial community.</title>
        <authorList>
            <person name="Momper L."/>
            <person name="Jungbluth S.P."/>
            <person name="Lee M.D."/>
            <person name="Amend J.P."/>
        </authorList>
    </citation>
    <scope>NUCLEOTIDE SEQUENCE [LARGE SCALE GENOMIC DNA]</scope>
    <source>
        <strain evidence="10">SURF_5</strain>
    </source>
</reference>
<feature type="transmembrane region" description="Helical" evidence="8">
    <location>
        <begin position="220"/>
        <end position="246"/>
    </location>
</feature>
<dbReference type="AlphaFoldDB" id="A0A3A4NTE4"/>
<evidence type="ECO:0000256" key="5">
    <source>
        <dbReference type="ARBA" id="ARBA00022692"/>
    </source>
</evidence>
<keyword evidence="4" id="KW-0997">Cell inner membrane</keyword>
<feature type="domain" description="Type II secretion system protein GspF" evidence="9">
    <location>
        <begin position="281"/>
        <end position="403"/>
    </location>
</feature>
<dbReference type="InterPro" id="IPR018076">
    <property type="entry name" value="T2SS_GspF_dom"/>
</dbReference>
<dbReference type="PANTHER" id="PTHR30012">
    <property type="entry name" value="GENERAL SECRETION PATHWAY PROTEIN"/>
    <property type="match status" value="1"/>
</dbReference>
<gene>
    <name evidence="10" type="ORF">C4520_09890</name>
</gene>
<dbReference type="PRINTS" id="PR00812">
    <property type="entry name" value="BCTERIALGSPF"/>
</dbReference>
<dbReference type="FunFam" id="1.20.81.30:FF:000001">
    <property type="entry name" value="Type II secretion system protein F"/>
    <property type="match status" value="2"/>
</dbReference>
<comment type="subcellular location">
    <subcellularLocation>
        <location evidence="1">Cell inner membrane</location>
        <topology evidence="1">Multi-pass membrane protein</topology>
    </subcellularLocation>
</comment>
<feature type="transmembrane region" description="Helical" evidence="8">
    <location>
        <begin position="385"/>
        <end position="405"/>
    </location>
</feature>
<organism evidence="10">
    <name type="scientific">Abyssobacteria bacterium (strain SURF_5)</name>
    <dbReference type="NCBI Taxonomy" id="2093360"/>
    <lineage>
        <taxon>Bacteria</taxon>
        <taxon>Pseudomonadati</taxon>
        <taxon>Candidatus Hydrogenedentota</taxon>
        <taxon>Candidatus Abyssobacteria</taxon>
    </lineage>
</organism>
<feature type="transmembrane region" description="Helical" evidence="8">
    <location>
        <begin position="178"/>
        <end position="200"/>
    </location>
</feature>
<keyword evidence="3" id="KW-1003">Cell membrane</keyword>
<proteinExistence type="inferred from homology"/>
<dbReference type="EMBL" id="QZKU01000068">
    <property type="protein sequence ID" value="RJP21316.1"/>
    <property type="molecule type" value="Genomic_DNA"/>
</dbReference>
<dbReference type="InterPro" id="IPR003004">
    <property type="entry name" value="GspF/PilC"/>
</dbReference>
<keyword evidence="5 8" id="KW-0812">Transmembrane</keyword>
<dbReference type="Pfam" id="PF00482">
    <property type="entry name" value="T2SSF"/>
    <property type="match status" value="2"/>
</dbReference>
<keyword evidence="6 8" id="KW-1133">Transmembrane helix</keyword>
<evidence type="ECO:0000259" key="9">
    <source>
        <dbReference type="Pfam" id="PF00482"/>
    </source>
</evidence>
<accession>A0A3A4NTE4</accession>
<dbReference type="InterPro" id="IPR042094">
    <property type="entry name" value="T2SS_GspF_sf"/>
</dbReference>
<feature type="domain" description="Type II secretion system protein GspF" evidence="9">
    <location>
        <begin position="78"/>
        <end position="201"/>
    </location>
</feature>
<evidence type="ECO:0000256" key="7">
    <source>
        <dbReference type="ARBA" id="ARBA00023136"/>
    </source>
</evidence>
<name>A0A3A4NTE4_ABYX5</name>
<evidence type="ECO:0000256" key="3">
    <source>
        <dbReference type="ARBA" id="ARBA00022475"/>
    </source>
</evidence>
<comment type="similarity">
    <text evidence="2">Belongs to the GSP F family.</text>
</comment>
<comment type="caution">
    <text evidence="10">The sequence shown here is derived from an EMBL/GenBank/DDBJ whole genome shotgun (WGS) entry which is preliminary data.</text>
</comment>
<evidence type="ECO:0000256" key="4">
    <source>
        <dbReference type="ARBA" id="ARBA00022519"/>
    </source>
</evidence>
<sequence length="412" mass="44229">MSTFQYTARDKAGNVLNGVLDADNKQDLLQKLRGKGLVPTSVNEGGPAAARTASRKAVAAAGAAVKGKKVKPDEMVLFTRSLATMVNAGLPLLQGIDIMIEQTESQNFKKVLTQVGQDIEAGLTFSDALKKHPRAFPELYSSMVRAGEASGNLDGILVQLAEYLEATEKLKREIKSAMTYPVIALVIVVAIAAGLLIFIVPKFKEIFDSLGGQLPMPTLVLIAISNAMRSYALVFLGLGFALIVGLRYYISTTTGRYQFDSFKLRLPVFGSLFRKVAVSRFARTMSTLTRSGVPVLAALEIVERTIGNDVISRAVRESQSSISAGATIADPLAKSGVFPLMVTRMIDVGEKTGALDELLSKISEFYDQQVEAAIASLTSMIEPMLILFLGVVVGGMVLALFLPIFKLSTLVG</sequence>
<dbReference type="Gene3D" id="1.20.81.30">
    <property type="entry name" value="Type II secretion system (T2SS), domain F"/>
    <property type="match status" value="2"/>
</dbReference>
<evidence type="ECO:0000313" key="10">
    <source>
        <dbReference type="EMBL" id="RJP21316.1"/>
    </source>
</evidence>
<reference evidence="10" key="2">
    <citation type="submission" date="2018-03" db="EMBL/GenBank/DDBJ databases">
        <authorList>
            <person name="Keele B.F."/>
        </authorList>
    </citation>
    <scope>NUCLEOTIDE SEQUENCE</scope>
    <source>
        <strain evidence="10">SURF_5</strain>
    </source>
</reference>
<protein>
    <submittedName>
        <fullName evidence="10">Type II secretion system F family protein</fullName>
    </submittedName>
</protein>
<evidence type="ECO:0000256" key="6">
    <source>
        <dbReference type="ARBA" id="ARBA00022989"/>
    </source>
</evidence>
<evidence type="ECO:0000256" key="8">
    <source>
        <dbReference type="SAM" id="Phobius"/>
    </source>
</evidence>
<dbReference type="GO" id="GO:0005886">
    <property type="term" value="C:plasma membrane"/>
    <property type="evidence" value="ECO:0007669"/>
    <property type="project" value="UniProtKB-SubCell"/>
</dbReference>
<dbReference type="GO" id="GO:0015628">
    <property type="term" value="P:protein secretion by the type II secretion system"/>
    <property type="evidence" value="ECO:0007669"/>
    <property type="project" value="TreeGrafter"/>
</dbReference>
<keyword evidence="7 8" id="KW-0472">Membrane</keyword>
<dbReference type="PANTHER" id="PTHR30012:SF0">
    <property type="entry name" value="TYPE II SECRETION SYSTEM PROTEIN F-RELATED"/>
    <property type="match status" value="1"/>
</dbReference>